<dbReference type="PANTHER" id="PTHR23504:SF15">
    <property type="entry name" value="MAJOR FACILITATOR SUPERFAMILY (MFS) PROFILE DOMAIN-CONTAINING PROTEIN"/>
    <property type="match status" value="1"/>
</dbReference>
<evidence type="ECO:0000256" key="2">
    <source>
        <dbReference type="ARBA" id="ARBA00004141"/>
    </source>
</evidence>
<comment type="subcellular location">
    <subcellularLocation>
        <location evidence="2">Membrane</location>
        <topology evidence="2">Multi-pass membrane protein</topology>
    </subcellularLocation>
</comment>
<feature type="transmembrane region" description="Helical" evidence="8">
    <location>
        <begin position="379"/>
        <end position="400"/>
    </location>
</feature>
<dbReference type="PROSITE" id="PS50850">
    <property type="entry name" value="MFS"/>
    <property type="match status" value="1"/>
</dbReference>
<dbReference type="Gene3D" id="1.20.1250.20">
    <property type="entry name" value="MFS general substrate transporter like domains"/>
    <property type="match status" value="1"/>
</dbReference>
<dbReference type="SUPFAM" id="SSF103473">
    <property type="entry name" value="MFS general substrate transporter"/>
    <property type="match status" value="1"/>
</dbReference>
<evidence type="ECO:0000259" key="9">
    <source>
        <dbReference type="PROSITE" id="PS50850"/>
    </source>
</evidence>
<dbReference type="InterPro" id="IPR001958">
    <property type="entry name" value="Tet-R_TetA/multi-R_MdtG-like"/>
</dbReference>
<feature type="transmembrane region" description="Helical" evidence="8">
    <location>
        <begin position="7"/>
        <end position="28"/>
    </location>
</feature>
<sequence>MQRKNNASLFFIFLTVVIDTVGLGIIIPVLPSLIRELIQGDLSEASRYGGWLMFCYAFTQFLFASVLGNLSDRFGRRPVLLFSLLGFCINYILMGLAPTILWLFVGRLIAGITGASHTVAAAYIADISSPQKKAQNFGLLGAAFGLGFIIGPVLGGLLGQYGPRIPFFAAGVLSFLNFLYGYFVVPESLKTENRRPFSWRNANPIGTFRHMKRYPRIYALITCIFLVNLSAHAVQSTWSYYTMEKFGWDEKMVGISLGFIGTLLTIVQAGLLRIVIPKLGLPKSVITGLVFCTVALPLMGAVTQTWMLFATSILYVCSGIAGPAIQSLVSNLTPNDEQGQIQGGIASVISLTAIFGPVMMSNLFSFFTKEGAALYFPGAPFFMGGLLTSGALLIALRYFARHARATPPSR</sequence>
<feature type="transmembrane region" description="Helical" evidence="8">
    <location>
        <begin position="137"/>
        <end position="159"/>
    </location>
</feature>
<evidence type="ECO:0000256" key="7">
    <source>
        <dbReference type="ARBA" id="ARBA00023136"/>
    </source>
</evidence>
<feature type="transmembrane region" description="Helical" evidence="8">
    <location>
        <begin position="165"/>
        <end position="185"/>
    </location>
</feature>
<feature type="transmembrane region" description="Helical" evidence="8">
    <location>
        <begin position="48"/>
        <end position="67"/>
    </location>
</feature>
<dbReference type="InterPro" id="IPR005829">
    <property type="entry name" value="Sugar_transporter_CS"/>
</dbReference>
<feature type="transmembrane region" description="Helical" evidence="8">
    <location>
        <begin position="79"/>
        <end position="102"/>
    </location>
</feature>
<dbReference type="Proteomes" id="UP000325105">
    <property type="component" value="Unassembled WGS sequence"/>
</dbReference>
<evidence type="ECO:0000256" key="1">
    <source>
        <dbReference type="ARBA" id="ARBA00003279"/>
    </source>
</evidence>
<feature type="domain" description="Major facilitator superfamily (MFS) profile" evidence="9">
    <location>
        <begin position="8"/>
        <end position="403"/>
    </location>
</feature>
<feature type="transmembrane region" description="Helical" evidence="8">
    <location>
        <begin position="108"/>
        <end position="125"/>
    </location>
</feature>
<evidence type="ECO:0000256" key="5">
    <source>
        <dbReference type="ARBA" id="ARBA00022692"/>
    </source>
</evidence>
<gene>
    <name evidence="10" type="ORF">BC792_11527</name>
</gene>
<dbReference type="InterPro" id="IPR011701">
    <property type="entry name" value="MFS"/>
</dbReference>
<dbReference type="PROSITE" id="PS00216">
    <property type="entry name" value="SUGAR_TRANSPORT_1"/>
    <property type="match status" value="1"/>
</dbReference>
<keyword evidence="7 8" id="KW-0472">Membrane</keyword>
<organism evidence="10 11">
    <name type="scientific">Sphingobacterium allocomposti</name>
    <dbReference type="NCBI Taxonomy" id="415956"/>
    <lineage>
        <taxon>Bacteria</taxon>
        <taxon>Pseudomonadati</taxon>
        <taxon>Bacteroidota</taxon>
        <taxon>Sphingobacteriia</taxon>
        <taxon>Sphingobacteriales</taxon>
        <taxon>Sphingobacteriaceae</taxon>
        <taxon>Sphingobacterium</taxon>
    </lineage>
</organism>
<dbReference type="Pfam" id="PF07690">
    <property type="entry name" value="MFS_1"/>
    <property type="match status" value="1"/>
</dbReference>
<feature type="transmembrane region" description="Helical" evidence="8">
    <location>
        <begin position="345"/>
        <end position="367"/>
    </location>
</feature>
<dbReference type="GO" id="GO:0022857">
    <property type="term" value="F:transmembrane transporter activity"/>
    <property type="evidence" value="ECO:0007669"/>
    <property type="project" value="InterPro"/>
</dbReference>
<evidence type="ECO:0000256" key="4">
    <source>
        <dbReference type="ARBA" id="ARBA00022448"/>
    </source>
</evidence>
<feature type="transmembrane region" description="Helical" evidence="8">
    <location>
        <begin position="288"/>
        <end position="307"/>
    </location>
</feature>
<dbReference type="InterPro" id="IPR020846">
    <property type="entry name" value="MFS_dom"/>
</dbReference>
<name>A0A5S5DC30_9SPHI</name>
<feature type="transmembrane region" description="Helical" evidence="8">
    <location>
        <begin position="217"/>
        <end position="241"/>
    </location>
</feature>
<evidence type="ECO:0000256" key="6">
    <source>
        <dbReference type="ARBA" id="ARBA00022989"/>
    </source>
</evidence>
<dbReference type="CDD" id="cd17388">
    <property type="entry name" value="MFS_TetA"/>
    <property type="match status" value="1"/>
</dbReference>
<evidence type="ECO:0000256" key="3">
    <source>
        <dbReference type="ARBA" id="ARBA00007520"/>
    </source>
</evidence>
<evidence type="ECO:0000313" key="10">
    <source>
        <dbReference type="EMBL" id="TYP92928.1"/>
    </source>
</evidence>
<dbReference type="PRINTS" id="PR01035">
    <property type="entry name" value="TCRTETA"/>
</dbReference>
<protein>
    <submittedName>
        <fullName evidence="10">DHA1 family tetracycline resistance protein-like MFS transporter</fullName>
    </submittedName>
</protein>
<feature type="transmembrane region" description="Helical" evidence="8">
    <location>
        <begin position="253"/>
        <end position="276"/>
    </location>
</feature>
<dbReference type="RefSeq" id="WP_148909161.1">
    <property type="nucleotide sequence ID" value="NZ_VNHX01000015.1"/>
</dbReference>
<dbReference type="EMBL" id="VNHX01000015">
    <property type="protein sequence ID" value="TYP92928.1"/>
    <property type="molecule type" value="Genomic_DNA"/>
</dbReference>
<dbReference type="OrthoDB" id="9793283at2"/>
<proteinExistence type="inferred from homology"/>
<comment type="similarity">
    <text evidence="3">Belongs to the major facilitator superfamily. TCR/Tet family.</text>
</comment>
<keyword evidence="5 8" id="KW-0812">Transmembrane</keyword>
<keyword evidence="4" id="KW-0813">Transport</keyword>
<accession>A0A5S5DC30</accession>
<keyword evidence="6 8" id="KW-1133">Transmembrane helix</keyword>
<reference evidence="10 11" key="1">
    <citation type="submission" date="2019-07" db="EMBL/GenBank/DDBJ databases">
        <title>Genomic Encyclopedia of Archaeal and Bacterial Type Strains, Phase II (KMG-II): from individual species to whole genera.</title>
        <authorList>
            <person name="Goeker M."/>
        </authorList>
    </citation>
    <scope>NUCLEOTIDE SEQUENCE [LARGE SCALE GENOMIC DNA]</scope>
    <source>
        <strain evidence="10 11">DSM 18850</strain>
    </source>
</reference>
<comment type="caution">
    <text evidence="10">The sequence shown here is derived from an EMBL/GenBank/DDBJ whole genome shotgun (WGS) entry which is preliminary data.</text>
</comment>
<dbReference type="PANTHER" id="PTHR23504">
    <property type="entry name" value="MAJOR FACILITATOR SUPERFAMILY DOMAIN-CONTAINING PROTEIN 10"/>
    <property type="match status" value="1"/>
</dbReference>
<dbReference type="InterPro" id="IPR036259">
    <property type="entry name" value="MFS_trans_sf"/>
</dbReference>
<evidence type="ECO:0000313" key="11">
    <source>
        <dbReference type="Proteomes" id="UP000325105"/>
    </source>
</evidence>
<evidence type="ECO:0000256" key="8">
    <source>
        <dbReference type="SAM" id="Phobius"/>
    </source>
</evidence>
<keyword evidence="11" id="KW-1185">Reference proteome</keyword>
<comment type="function">
    <text evidence="1">Resistance to tetracycline by an active tetracycline efflux. This is an energy-dependent process that decreases the accumulation of the antibiotic in whole cells. This protein functions as a metal-tetracycline/H(+) antiporter.</text>
</comment>
<dbReference type="AlphaFoldDB" id="A0A5S5DC30"/>
<feature type="transmembrane region" description="Helical" evidence="8">
    <location>
        <begin position="313"/>
        <end position="333"/>
    </location>
</feature>
<dbReference type="GO" id="GO:0016020">
    <property type="term" value="C:membrane"/>
    <property type="evidence" value="ECO:0007669"/>
    <property type="project" value="UniProtKB-SubCell"/>
</dbReference>